<proteinExistence type="predicted"/>
<evidence type="ECO:0000313" key="2">
    <source>
        <dbReference type="Proteomes" id="UP000501802"/>
    </source>
</evidence>
<reference evidence="1 2" key="1">
    <citation type="submission" date="2020-03" db="EMBL/GenBank/DDBJ databases">
        <authorList>
            <person name="Kim M.K."/>
        </authorList>
    </citation>
    <scope>NUCLEOTIDE SEQUENCE [LARGE SCALE GENOMIC DNA]</scope>
    <source>
        <strain evidence="1 2">BT328</strain>
    </source>
</reference>
<gene>
    <name evidence="1" type="ORF">G8759_14125</name>
</gene>
<keyword evidence="2" id="KW-1185">Reference proteome</keyword>
<accession>A0A6G9AMJ6</accession>
<protein>
    <submittedName>
        <fullName evidence="1">Uncharacterized protein</fullName>
    </submittedName>
</protein>
<dbReference type="AlphaFoldDB" id="A0A6G9AMJ6"/>
<organism evidence="1 2">
    <name type="scientific">Spirosoma aureum</name>
    <dbReference type="NCBI Taxonomy" id="2692134"/>
    <lineage>
        <taxon>Bacteria</taxon>
        <taxon>Pseudomonadati</taxon>
        <taxon>Bacteroidota</taxon>
        <taxon>Cytophagia</taxon>
        <taxon>Cytophagales</taxon>
        <taxon>Cytophagaceae</taxon>
        <taxon>Spirosoma</taxon>
    </lineage>
</organism>
<dbReference type="Proteomes" id="UP000501802">
    <property type="component" value="Chromosome"/>
</dbReference>
<dbReference type="RefSeq" id="WP_167208977.1">
    <property type="nucleotide sequence ID" value="NZ_CP050063.1"/>
</dbReference>
<sequence length="92" mass="10549">MGYQDKYGCVTMGMHMNRRIARKNEYIIYPLISNQWGFTSQFKASQMQPIVFEQLKPRAPVYITPYILGGVSSLHQLNADQTAGLLTRKSCF</sequence>
<dbReference type="EMBL" id="CP050063">
    <property type="protein sequence ID" value="QIP13677.1"/>
    <property type="molecule type" value="Genomic_DNA"/>
</dbReference>
<dbReference type="KEGG" id="spib:G8759_14125"/>
<name>A0A6G9AMJ6_9BACT</name>
<evidence type="ECO:0000313" key="1">
    <source>
        <dbReference type="EMBL" id="QIP13677.1"/>
    </source>
</evidence>